<protein>
    <submittedName>
        <fullName evidence="1">Uncharacterized protein</fullName>
    </submittedName>
</protein>
<gene>
    <name evidence="1" type="ORF">BSTOLATCC_MIC34064</name>
</gene>
<dbReference type="EMBL" id="CAJZBQ010000034">
    <property type="protein sequence ID" value="CAG9323414.1"/>
    <property type="molecule type" value="Genomic_DNA"/>
</dbReference>
<sequence length="181" mass="21462">MFYIFTSRFKKAEEVLNILAEKYNHFVSDVKFFIDMARVALHIFSGDGLLRNDQAFEGIKNEIRTLTLPPPCSESMKTFFQTFQKACNESKFWNDLLEKLFDTIISQFPHRNPLFAYIYQLKSKLEENLGNHEEARECLFKSLEILRKFVSPKNIQVIKTEEKIVEIEKEIKPRHNKQICF</sequence>
<name>A0AAU9JRA4_9CILI</name>
<accession>A0AAU9JRA4</accession>
<comment type="caution">
    <text evidence="1">The sequence shown here is derived from an EMBL/GenBank/DDBJ whole genome shotgun (WGS) entry which is preliminary data.</text>
</comment>
<dbReference type="Gene3D" id="1.25.40.10">
    <property type="entry name" value="Tetratricopeptide repeat domain"/>
    <property type="match status" value="1"/>
</dbReference>
<proteinExistence type="predicted"/>
<dbReference type="InterPro" id="IPR011990">
    <property type="entry name" value="TPR-like_helical_dom_sf"/>
</dbReference>
<dbReference type="AlphaFoldDB" id="A0AAU9JRA4"/>
<dbReference type="Proteomes" id="UP001162131">
    <property type="component" value="Unassembled WGS sequence"/>
</dbReference>
<keyword evidence="2" id="KW-1185">Reference proteome</keyword>
<reference evidence="1" key="1">
    <citation type="submission" date="2021-09" db="EMBL/GenBank/DDBJ databases">
        <authorList>
            <consortium name="AG Swart"/>
            <person name="Singh M."/>
            <person name="Singh A."/>
            <person name="Seah K."/>
            <person name="Emmerich C."/>
        </authorList>
    </citation>
    <scope>NUCLEOTIDE SEQUENCE</scope>
    <source>
        <strain evidence="1">ATCC30299</strain>
    </source>
</reference>
<organism evidence="1 2">
    <name type="scientific">Blepharisma stoltei</name>
    <dbReference type="NCBI Taxonomy" id="1481888"/>
    <lineage>
        <taxon>Eukaryota</taxon>
        <taxon>Sar</taxon>
        <taxon>Alveolata</taxon>
        <taxon>Ciliophora</taxon>
        <taxon>Postciliodesmatophora</taxon>
        <taxon>Heterotrichea</taxon>
        <taxon>Heterotrichida</taxon>
        <taxon>Blepharismidae</taxon>
        <taxon>Blepharisma</taxon>
    </lineage>
</organism>
<evidence type="ECO:0000313" key="2">
    <source>
        <dbReference type="Proteomes" id="UP001162131"/>
    </source>
</evidence>
<evidence type="ECO:0000313" key="1">
    <source>
        <dbReference type="EMBL" id="CAG9323414.1"/>
    </source>
</evidence>